<dbReference type="CDD" id="cd07962">
    <property type="entry name" value="Anticodon_Ia_Val"/>
    <property type="match status" value="1"/>
</dbReference>
<dbReference type="EC" id="6.1.1.9" evidence="1 9"/>
<dbReference type="InterPro" id="IPR009008">
    <property type="entry name" value="Val/Leu/Ile-tRNA-synth_edit"/>
</dbReference>
<evidence type="ECO:0000256" key="3">
    <source>
        <dbReference type="ARBA" id="ARBA00022598"/>
    </source>
</evidence>
<dbReference type="InterPro" id="IPR002300">
    <property type="entry name" value="aa-tRNA-synth_Ia"/>
</dbReference>
<dbReference type="Pfam" id="PF00133">
    <property type="entry name" value="tRNA-synt_1"/>
    <property type="match status" value="1"/>
</dbReference>
<dbReference type="InterPro" id="IPR013155">
    <property type="entry name" value="M/V/L/I-tRNA-synth_anticd-bd"/>
</dbReference>
<evidence type="ECO:0000256" key="8">
    <source>
        <dbReference type="ARBA" id="ARBA00047552"/>
    </source>
</evidence>
<feature type="domain" description="Methionyl/Valyl/Leucyl/Isoleucyl-tRNA synthetase anticodon-binding" evidence="12">
    <location>
        <begin position="589"/>
        <end position="684"/>
    </location>
</feature>
<dbReference type="InterPro" id="IPR001412">
    <property type="entry name" value="aa-tRNA-synth_I_CS"/>
</dbReference>
<evidence type="ECO:0000313" key="13">
    <source>
        <dbReference type="EMBL" id="OGE65828.1"/>
    </source>
</evidence>
<dbReference type="PANTHER" id="PTHR11946:SF93">
    <property type="entry name" value="VALINE--TRNA LIGASE, CHLOROPLASTIC_MITOCHONDRIAL 2"/>
    <property type="match status" value="1"/>
</dbReference>
<keyword evidence="4 10" id="KW-0547">Nucleotide-binding</keyword>
<keyword evidence="7 10" id="KW-0030">Aminoacyl-tRNA synthetase</keyword>
<comment type="similarity">
    <text evidence="10">Belongs to the class-I aminoacyl-tRNA synthetase family.</text>
</comment>
<dbReference type="InterPro" id="IPR033705">
    <property type="entry name" value="Anticodon_Ia_Val"/>
</dbReference>
<name>A0A1F5MKG3_9BACT</name>
<dbReference type="InterPro" id="IPR009080">
    <property type="entry name" value="tRNAsynth_Ia_anticodon-bd"/>
</dbReference>
<accession>A0A1F5MKG3</accession>
<dbReference type="GO" id="GO:0005524">
    <property type="term" value="F:ATP binding"/>
    <property type="evidence" value="ECO:0007669"/>
    <property type="project" value="UniProtKB-KW"/>
</dbReference>
<evidence type="ECO:0000256" key="5">
    <source>
        <dbReference type="ARBA" id="ARBA00022840"/>
    </source>
</evidence>
<keyword evidence="5 10" id="KW-0067">ATP-binding</keyword>
<evidence type="ECO:0000256" key="9">
    <source>
        <dbReference type="NCBIfam" id="TIGR00422"/>
    </source>
</evidence>
<feature type="domain" description="Aminoacyl-tRNA synthetase class Ia" evidence="11">
    <location>
        <begin position="3"/>
        <end position="542"/>
    </location>
</feature>
<dbReference type="InterPro" id="IPR002303">
    <property type="entry name" value="Valyl-tRNA_ligase"/>
</dbReference>
<keyword evidence="6 10" id="KW-0648">Protein biosynthesis</keyword>
<protein>
    <recommendedName>
        <fullName evidence="1 9">Valine--tRNA ligase</fullName>
        <ecNumber evidence="1 9">6.1.1.9</ecNumber>
    </recommendedName>
</protein>
<dbReference type="PROSITE" id="PS00178">
    <property type="entry name" value="AA_TRNA_LIGASE_I"/>
    <property type="match status" value="1"/>
</dbReference>
<evidence type="ECO:0000256" key="7">
    <source>
        <dbReference type="ARBA" id="ARBA00023146"/>
    </source>
</evidence>
<keyword evidence="3 10" id="KW-0436">Ligase</keyword>
<proteinExistence type="inferred from homology"/>
<sequence length="687" mass="79902">MNQKTYSILMPPPNLTGELHLGHAMQHVIMDALARFKRMQGFEVLLLPGVDHAGIQFEGTLNKLLEKEGVNKNKIGREEWLKRAWQFKDQVYQSFHSTWSVFGLSADWEKEVFTLDPKAQKAVLEQFKRFWEKDILYKGAYIVSWCPKCGTAIEDVEMEYEEKKEKLYFVKYKIPSENDECIIVATARPETIYADVAIAIYPNHPKYRKYIGKSALNPLGSKENALMLKIIEDERVEKDFGSGALKITPGHDLLDYQIGKDHSLPILHAIDKSGRMTSLASELEGLKVVEARGKTAQLLEELGALEKIEDYTHSVPICERCNTVVEPLISEEWYVQMQPLAKKALGKISQINFMPQTFLADITNWMENIHDWSISRNLWWGHRIPVWYCQRCNPNHLVGKDQDMIISLEEPSKTCQSCSEKHWIQDEQVLDTWFSSGLWPLATLGWPEQSKDLEKFYPWDFEITGGDIKYLWIARMIILGVWHTDQIPFKNMFFHGMIRDLQGRRFSKSLGNGINPNELRETWGTDATRMALYTYSAPGRDGRASRQTMDERCKNFRNFSTKLKNVYRFIYELKPLESGTESDFSHPNDTEIIQHLNRVIDQVSNYLESYQLHLATEELYDFIWHKFADSYIEWSKKRRADAQPCLEYVFESSLKLLYPFMPFTTTELWQKVGKSESITSSWPKALD</sequence>
<dbReference type="SUPFAM" id="SSF47323">
    <property type="entry name" value="Anticodon-binding domain of a subclass of class I aminoacyl-tRNA synthetases"/>
    <property type="match status" value="1"/>
</dbReference>
<comment type="catalytic activity">
    <reaction evidence="8">
        <text>tRNA(Val) + L-valine + ATP = L-valyl-tRNA(Val) + AMP + diphosphate</text>
        <dbReference type="Rhea" id="RHEA:10704"/>
        <dbReference type="Rhea" id="RHEA-COMP:9672"/>
        <dbReference type="Rhea" id="RHEA-COMP:9708"/>
        <dbReference type="ChEBI" id="CHEBI:30616"/>
        <dbReference type="ChEBI" id="CHEBI:33019"/>
        <dbReference type="ChEBI" id="CHEBI:57762"/>
        <dbReference type="ChEBI" id="CHEBI:78442"/>
        <dbReference type="ChEBI" id="CHEBI:78537"/>
        <dbReference type="ChEBI" id="CHEBI:456215"/>
        <dbReference type="EC" id="6.1.1.9"/>
    </reaction>
</comment>
<evidence type="ECO:0000259" key="12">
    <source>
        <dbReference type="Pfam" id="PF08264"/>
    </source>
</evidence>
<dbReference type="SUPFAM" id="SSF50677">
    <property type="entry name" value="ValRS/IleRS/LeuRS editing domain"/>
    <property type="match status" value="1"/>
</dbReference>
<dbReference type="GO" id="GO:0006438">
    <property type="term" value="P:valyl-tRNA aminoacylation"/>
    <property type="evidence" value="ECO:0007669"/>
    <property type="project" value="UniProtKB-UniRule"/>
</dbReference>
<dbReference type="SUPFAM" id="SSF52374">
    <property type="entry name" value="Nucleotidylyl transferase"/>
    <property type="match status" value="1"/>
</dbReference>
<dbReference type="GO" id="GO:0005829">
    <property type="term" value="C:cytosol"/>
    <property type="evidence" value="ECO:0007669"/>
    <property type="project" value="TreeGrafter"/>
</dbReference>
<evidence type="ECO:0000313" key="14">
    <source>
        <dbReference type="Proteomes" id="UP000178017"/>
    </source>
</evidence>
<keyword evidence="2" id="KW-0963">Cytoplasm</keyword>
<organism evidence="13 14">
    <name type="scientific">Candidatus Daviesbacteria bacterium RIFCSPLOWO2_01_FULL_40_24</name>
    <dbReference type="NCBI Taxonomy" id="1797787"/>
    <lineage>
        <taxon>Bacteria</taxon>
        <taxon>Candidatus Daviesiibacteriota</taxon>
    </lineage>
</organism>
<evidence type="ECO:0000256" key="1">
    <source>
        <dbReference type="ARBA" id="ARBA00013169"/>
    </source>
</evidence>
<dbReference type="PANTHER" id="PTHR11946">
    <property type="entry name" value="VALYL-TRNA SYNTHETASES"/>
    <property type="match status" value="1"/>
</dbReference>
<dbReference type="EMBL" id="MFDO01000005">
    <property type="protein sequence ID" value="OGE65828.1"/>
    <property type="molecule type" value="Genomic_DNA"/>
</dbReference>
<dbReference type="GO" id="GO:0002161">
    <property type="term" value="F:aminoacyl-tRNA deacylase activity"/>
    <property type="evidence" value="ECO:0007669"/>
    <property type="project" value="InterPro"/>
</dbReference>
<dbReference type="Pfam" id="PF08264">
    <property type="entry name" value="Anticodon_1"/>
    <property type="match status" value="1"/>
</dbReference>
<evidence type="ECO:0000256" key="10">
    <source>
        <dbReference type="RuleBase" id="RU363035"/>
    </source>
</evidence>
<evidence type="ECO:0000259" key="11">
    <source>
        <dbReference type="Pfam" id="PF00133"/>
    </source>
</evidence>
<dbReference type="GO" id="GO:0004832">
    <property type="term" value="F:valine-tRNA ligase activity"/>
    <property type="evidence" value="ECO:0007669"/>
    <property type="project" value="UniProtKB-UniRule"/>
</dbReference>
<dbReference type="Gene3D" id="3.90.740.10">
    <property type="entry name" value="Valyl/Leucyl/Isoleucyl-tRNA synthetase, editing domain"/>
    <property type="match status" value="1"/>
</dbReference>
<reference evidence="13 14" key="1">
    <citation type="journal article" date="2016" name="Nat. Commun.">
        <title>Thousands of microbial genomes shed light on interconnected biogeochemical processes in an aquifer system.</title>
        <authorList>
            <person name="Anantharaman K."/>
            <person name="Brown C.T."/>
            <person name="Hug L.A."/>
            <person name="Sharon I."/>
            <person name="Castelle C.J."/>
            <person name="Probst A.J."/>
            <person name="Thomas B.C."/>
            <person name="Singh A."/>
            <person name="Wilkins M.J."/>
            <person name="Karaoz U."/>
            <person name="Brodie E.L."/>
            <person name="Williams K.H."/>
            <person name="Hubbard S.S."/>
            <person name="Banfield J.F."/>
        </authorList>
    </citation>
    <scope>NUCLEOTIDE SEQUENCE [LARGE SCALE GENOMIC DNA]</scope>
</reference>
<dbReference type="NCBIfam" id="TIGR00422">
    <property type="entry name" value="valS"/>
    <property type="match status" value="1"/>
</dbReference>
<dbReference type="Gene3D" id="1.10.730.10">
    <property type="entry name" value="Isoleucyl-tRNA Synthetase, Domain 1"/>
    <property type="match status" value="1"/>
</dbReference>
<evidence type="ECO:0000256" key="2">
    <source>
        <dbReference type="ARBA" id="ARBA00022490"/>
    </source>
</evidence>
<gene>
    <name evidence="13" type="ORF">A3B49_03450</name>
</gene>
<dbReference type="NCBIfam" id="NF004349">
    <property type="entry name" value="PRK05729.1"/>
    <property type="match status" value="1"/>
</dbReference>
<dbReference type="Gene3D" id="3.40.50.620">
    <property type="entry name" value="HUPs"/>
    <property type="match status" value="2"/>
</dbReference>
<dbReference type="InterPro" id="IPR014729">
    <property type="entry name" value="Rossmann-like_a/b/a_fold"/>
</dbReference>
<evidence type="ECO:0000256" key="6">
    <source>
        <dbReference type="ARBA" id="ARBA00022917"/>
    </source>
</evidence>
<comment type="caution">
    <text evidence="13">The sequence shown here is derived from an EMBL/GenBank/DDBJ whole genome shotgun (WGS) entry which is preliminary data.</text>
</comment>
<evidence type="ECO:0000256" key="4">
    <source>
        <dbReference type="ARBA" id="ARBA00022741"/>
    </source>
</evidence>
<dbReference type="PRINTS" id="PR00986">
    <property type="entry name" value="TRNASYNTHVAL"/>
</dbReference>
<dbReference type="Proteomes" id="UP000178017">
    <property type="component" value="Unassembled WGS sequence"/>
</dbReference>
<dbReference type="AlphaFoldDB" id="A0A1F5MKG3"/>